<dbReference type="AlphaFoldDB" id="A0A8J5TLQ3"/>
<sequence length="318" mass="34742">MWMTRMWVWVWMWVSFHSSQAQQVSPTHARTDRFLSMFSVVRFKNNECQAVSGDTGICYHSASCSSGGGEPSGECAQGFGSCSKLGCGGSTENNGTYLESPNYPSDFNAAATCPYILHLTSDTCQAGRGGSRIGNYLRLRVTVWTTTPPSLKISIYLDVDPGVSIPLTLTFTTSTVSSGRRWKVKLSMITCDQLSLAPSGCAVLHHNYMGIKAGTTTVSICPTRTTLFVSGKTSTAVHDVPGQQRCNISFCDDTFEWLYNVNGLPAILHLHQYTCLHTSAPLTVSLQGPNYLYLVTTDSTNDHTDSTNINYSFTQNPC</sequence>
<organism evidence="2 3">
    <name type="scientific">Homarus americanus</name>
    <name type="common">American lobster</name>
    <dbReference type="NCBI Taxonomy" id="6706"/>
    <lineage>
        <taxon>Eukaryota</taxon>
        <taxon>Metazoa</taxon>
        <taxon>Ecdysozoa</taxon>
        <taxon>Arthropoda</taxon>
        <taxon>Crustacea</taxon>
        <taxon>Multicrustacea</taxon>
        <taxon>Malacostraca</taxon>
        <taxon>Eumalacostraca</taxon>
        <taxon>Eucarida</taxon>
        <taxon>Decapoda</taxon>
        <taxon>Pleocyemata</taxon>
        <taxon>Astacidea</taxon>
        <taxon>Nephropoidea</taxon>
        <taxon>Nephropidae</taxon>
        <taxon>Homarus</taxon>
    </lineage>
</organism>
<dbReference type="Proteomes" id="UP000747542">
    <property type="component" value="Unassembled WGS sequence"/>
</dbReference>
<gene>
    <name evidence="2" type="ORF">Hamer_G025892</name>
</gene>
<evidence type="ECO:0000313" key="3">
    <source>
        <dbReference type="Proteomes" id="UP000747542"/>
    </source>
</evidence>
<accession>A0A8J5TLQ3</accession>
<protein>
    <recommendedName>
        <fullName evidence="4">CUB domain-containing protein</fullName>
    </recommendedName>
</protein>
<keyword evidence="3" id="KW-1185">Reference proteome</keyword>
<dbReference type="PANTHER" id="PTHR33236">
    <property type="entry name" value="INTRAFLAGELLAR TRANSPORT PROTEIN 122 FAMILY PROTEIN-RELATED"/>
    <property type="match status" value="1"/>
</dbReference>
<proteinExistence type="predicted"/>
<comment type="caution">
    <text evidence="2">The sequence shown here is derived from an EMBL/GenBank/DDBJ whole genome shotgun (WGS) entry which is preliminary data.</text>
</comment>
<evidence type="ECO:0000256" key="1">
    <source>
        <dbReference type="SAM" id="SignalP"/>
    </source>
</evidence>
<dbReference type="PANTHER" id="PTHR33236:SF5">
    <property type="entry name" value="CUB DOMAIN-CONTAINING PROTEIN"/>
    <property type="match status" value="1"/>
</dbReference>
<keyword evidence="1" id="KW-0732">Signal</keyword>
<feature type="signal peptide" evidence="1">
    <location>
        <begin position="1"/>
        <end position="21"/>
    </location>
</feature>
<evidence type="ECO:0008006" key="4">
    <source>
        <dbReference type="Google" id="ProtNLM"/>
    </source>
</evidence>
<reference evidence="2" key="1">
    <citation type="journal article" date="2021" name="Sci. Adv.">
        <title>The American lobster genome reveals insights on longevity, neural, and immune adaptations.</title>
        <authorList>
            <person name="Polinski J.M."/>
            <person name="Zimin A.V."/>
            <person name="Clark K.F."/>
            <person name="Kohn A.B."/>
            <person name="Sadowski N."/>
            <person name="Timp W."/>
            <person name="Ptitsyn A."/>
            <person name="Khanna P."/>
            <person name="Romanova D.Y."/>
            <person name="Williams P."/>
            <person name="Greenwood S.J."/>
            <person name="Moroz L.L."/>
            <person name="Walt D.R."/>
            <person name="Bodnar A.G."/>
        </authorList>
    </citation>
    <scope>NUCLEOTIDE SEQUENCE</scope>
    <source>
        <strain evidence="2">GMGI-L3</strain>
    </source>
</reference>
<name>A0A8J5TLQ3_HOMAM</name>
<feature type="chain" id="PRO_5035152350" description="CUB domain-containing protein" evidence="1">
    <location>
        <begin position="22"/>
        <end position="318"/>
    </location>
</feature>
<evidence type="ECO:0000313" key="2">
    <source>
        <dbReference type="EMBL" id="KAG7177901.1"/>
    </source>
</evidence>
<dbReference type="EMBL" id="JAHLQT010001274">
    <property type="protein sequence ID" value="KAG7177901.1"/>
    <property type="molecule type" value="Genomic_DNA"/>
</dbReference>